<protein>
    <recommendedName>
        <fullName evidence="3">Transposase</fullName>
    </recommendedName>
</protein>
<dbReference type="EMBL" id="JBBNGS010000002">
    <property type="protein sequence ID" value="MEQ2637012.1"/>
    <property type="molecule type" value="Genomic_DNA"/>
</dbReference>
<evidence type="ECO:0000313" key="2">
    <source>
        <dbReference type="Proteomes" id="UP001478817"/>
    </source>
</evidence>
<evidence type="ECO:0000313" key="1">
    <source>
        <dbReference type="EMBL" id="MEQ2637012.1"/>
    </source>
</evidence>
<accession>A0ABV1IDP4</accession>
<dbReference type="RefSeq" id="WP_349181368.1">
    <property type="nucleotide sequence ID" value="NZ_JBBNGS010000002.1"/>
</dbReference>
<reference evidence="1 2" key="1">
    <citation type="submission" date="2024-04" db="EMBL/GenBank/DDBJ databases">
        <title>Human intestinal bacterial collection.</title>
        <authorList>
            <person name="Pauvert C."/>
            <person name="Hitch T.C.A."/>
            <person name="Clavel T."/>
        </authorList>
    </citation>
    <scope>NUCLEOTIDE SEQUENCE [LARGE SCALE GENOMIC DNA]</scope>
    <source>
        <strain evidence="1 2">CLA-AA-H197</strain>
    </source>
</reference>
<gene>
    <name evidence="1" type="ORF">AAAT05_01410</name>
</gene>
<proteinExistence type="predicted"/>
<organism evidence="1 2">
    <name type="scientific">Paratractidigestivibacter faecalis</name>
    <dbReference type="NCBI Taxonomy" id="2292441"/>
    <lineage>
        <taxon>Bacteria</taxon>
        <taxon>Bacillati</taxon>
        <taxon>Actinomycetota</taxon>
        <taxon>Coriobacteriia</taxon>
        <taxon>Coriobacteriales</taxon>
        <taxon>Atopobiaceae</taxon>
        <taxon>Paratractidigestivibacter</taxon>
    </lineage>
</organism>
<evidence type="ECO:0008006" key="3">
    <source>
        <dbReference type="Google" id="ProtNLM"/>
    </source>
</evidence>
<keyword evidence="2" id="KW-1185">Reference proteome</keyword>
<name>A0ABV1IDP4_9ACTN</name>
<comment type="caution">
    <text evidence="1">The sequence shown here is derived from an EMBL/GenBank/DDBJ whole genome shotgun (WGS) entry which is preliminary data.</text>
</comment>
<sequence length="99" mass="10607">MQRTYGVDMDRVLDGTVSVPQAAACAACLPLGSLCLAAEDEEAGWTREEILALALVNLWRSEPINPFRHKAGVSMDVDAYAEYLARPRSEVPADGGDAA</sequence>
<dbReference type="Proteomes" id="UP001478817">
    <property type="component" value="Unassembled WGS sequence"/>
</dbReference>